<evidence type="ECO:0000256" key="1">
    <source>
        <dbReference type="SAM" id="MobiDB-lite"/>
    </source>
</evidence>
<proteinExistence type="predicted"/>
<organism evidence="2 3">
    <name type="scientific">Dryococelus australis</name>
    <dbReference type="NCBI Taxonomy" id="614101"/>
    <lineage>
        <taxon>Eukaryota</taxon>
        <taxon>Metazoa</taxon>
        <taxon>Ecdysozoa</taxon>
        <taxon>Arthropoda</taxon>
        <taxon>Hexapoda</taxon>
        <taxon>Insecta</taxon>
        <taxon>Pterygota</taxon>
        <taxon>Neoptera</taxon>
        <taxon>Polyneoptera</taxon>
        <taxon>Phasmatodea</taxon>
        <taxon>Verophasmatodea</taxon>
        <taxon>Anareolatae</taxon>
        <taxon>Phasmatidae</taxon>
        <taxon>Eurycanthinae</taxon>
        <taxon>Dryococelus</taxon>
    </lineage>
</organism>
<protein>
    <submittedName>
        <fullName evidence="2">Uncharacterized protein</fullName>
    </submittedName>
</protein>
<evidence type="ECO:0000313" key="3">
    <source>
        <dbReference type="Proteomes" id="UP001159363"/>
    </source>
</evidence>
<name>A0ABQ9HMK1_9NEOP</name>
<reference evidence="2 3" key="1">
    <citation type="submission" date="2023-02" db="EMBL/GenBank/DDBJ databases">
        <title>LHISI_Scaffold_Assembly.</title>
        <authorList>
            <person name="Stuart O.P."/>
            <person name="Cleave R."/>
            <person name="Magrath M.J.L."/>
            <person name="Mikheyev A.S."/>
        </authorList>
    </citation>
    <scope>NUCLEOTIDE SEQUENCE [LARGE SCALE GENOMIC DNA]</scope>
    <source>
        <strain evidence="2">Daus_M_001</strain>
        <tissue evidence="2">Leg muscle</tissue>
    </source>
</reference>
<comment type="caution">
    <text evidence="2">The sequence shown here is derived from an EMBL/GenBank/DDBJ whole genome shotgun (WGS) entry which is preliminary data.</text>
</comment>
<dbReference type="EMBL" id="JARBHB010000004">
    <property type="protein sequence ID" value="KAJ8885574.1"/>
    <property type="molecule type" value="Genomic_DNA"/>
</dbReference>
<feature type="region of interest" description="Disordered" evidence="1">
    <location>
        <begin position="393"/>
        <end position="469"/>
    </location>
</feature>
<evidence type="ECO:0000313" key="2">
    <source>
        <dbReference type="EMBL" id="KAJ8885574.1"/>
    </source>
</evidence>
<accession>A0ABQ9HMK1</accession>
<sequence length="469" mass="51886">MPLSSPVKIHYLPKSNWAPVHNICSVVVAPLESRRATSCSYNSSHPVWHALYECLQDIHGDSSSFLLQSFHELSNGFWPRLTSPHTANQFVPKMFYRVKVEALGGPVQSVNIVVGVPLHKSECESPAKKRRGIGNITDKMKASRRKGEEFVTTTGRLVERKQSGPDGGYQHNELIRKAKKTLLAFEVKPIRAQEVRYVKAWWQGDGLLSDDFKLCKGSEVALPTISTYDEKIPIKKQKLEDLAKIVHYVPDDCKDFSHVIVAFFGCGRRNSIDRRRSNASAPPYRRADLAGAVSGFRTAGEMRCKTKDGRTGVGVEKKEQKQGDLAHLVYRHGWARSTQRGDDETGWPADAACFTAPTPSGDWTAGVRACLAAAGGVCSASERSIVAGRLRRRPPRSLARTTDAALPIEQRRNKGRGKREIHEKARRPAASSSTIPTCKDPGVVRHGIEPGSTWWEASSLTSQPPRPLP</sequence>
<gene>
    <name evidence="2" type="ORF">PR048_011772</name>
</gene>
<dbReference type="Proteomes" id="UP001159363">
    <property type="component" value="Chromosome X"/>
</dbReference>
<keyword evidence="3" id="KW-1185">Reference proteome</keyword>